<evidence type="ECO:0000313" key="1">
    <source>
        <dbReference type="EMBL" id="MCD7463098.1"/>
    </source>
</evidence>
<dbReference type="Proteomes" id="UP000823775">
    <property type="component" value="Unassembled WGS sequence"/>
</dbReference>
<accession>A0ABS8SWI8</accession>
<keyword evidence="2" id="KW-1185">Reference proteome</keyword>
<sequence length="108" mass="11778">SSELIIEFSLAVFPFISRSSERRCGCLVIFRPLVEKINTAEVECNEKVVYAGCENEEGERLVVSAKVWSAGPEQWWHATGDVAQCLADRRRGSAGIVSNGGHRAVVAA</sequence>
<dbReference type="EMBL" id="JACEIK010000863">
    <property type="protein sequence ID" value="MCD7463098.1"/>
    <property type="molecule type" value="Genomic_DNA"/>
</dbReference>
<name>A0ABS8SWI8_DATST</name>
<reference evidence="1 2" key="1">
    <citation type="journal article" date="2021" name="BMC Genomics">
        <title>Datura genome reveals duplications of psychoactive alkaloid biosynthetic genes and high mutation rate following tissue culture.</title>
        <authorList>
            <person name="Rajewski A."/>
            <person name="Carter-House D."/>
            <person name="Stajich J."/>
            <person name="Litt A."/>
        </authorList>
    </citation>
    <scope>NUCLEOTIDE SEQUENCE [LARGE SCALE GENOMIC DNA]</scope>
    <source>
        <strain evidence="1">AR-01</strain>
    </source>
</reference>
<comment type="caution">
    <text evidence="1">The sequence shown here is derived from an EMBL/GenBank/DDBJ whole genome shotgun (WGS) entry which is preliminary data.</text>
</comment>
<evidence type="ECO:0000313" key="2">
    <source>
        <dbReference type="Proteomes" id="UP000823775"/>
    </source>
</evidence>
<gene>
    <name evidence="1" type="ORF">HAX54_049957</name>
</gene>
<proteinExistence type="predicted"/>
<feature type="non-terminal residue" evidence="1">
    <location>
        <position position="1"/>
    </location>
</feature>
<protein>
    <submittedName>
        <fullName evidence="1">Uncharacterized protein</fullName>
    </submittedName>
</protein>
<organism evidence="1 2">
    <name type="scientific">Datura stramonium</name>
    <name type="common">Jimsonweed</name>
    <name type="synonym">Common thornapple</name>
    <dbReference type="NCBI Taxonomy" id="4076"/>
    <lineage>
        <taxon>Eukaryota</taxon>
        <taxon>Viridiplantae</taxon>
        <taxon>Streptophyta</taxon>
        <taxon>Embryophyta</taxon>
        <taxon>Tracheophyta</taxon>
        <taxon>Spermatophyta</taxon>
        <taxon>Magnoliopsida</taxon>
        <taxon>eudicotyledons</taxon>
        <taxon>Gunneridae</taxon>
        <taxon>Pentapetalae</taxon>
        <taxon>asterids</taxon>
        <taxon>lamiids</taxon>
        <taxon>Solanales</taxon>
        <taxon>Solanaceae</taxon>
        <taxon>Solanoideae</taxon>
        <taxon>Datureae</taxon>
        <taxon>Datura</taxon>
    </lineage>
</organism>